<feature type="region of interest" description="Disordered" evidence="5">
    <location>
        <begin position="572"/>
        <end position="608"/>
    </location>
</feature>
<evidence type="ECO:0000313" key="7">
    <source>
        <dbReference type="EMBL" id="KAF2740046.1"/>
    </source>
</evidence>
<protein>
    <recommendedName>
        <fullName evidence="6">Zn(2)-C6 fungal-type domain-containing protein</fullName>
    </recommendedName>
</protein>
<keyword evidence="3" id="KW-0238">DNA-binding</keyword>
<keyword evidence="2" id="KW-0479">Metal-binding</keyword>
<comment type="subcellular location">
    <subcellularLocation>
        <location evidence="1">Nucleus</location>
    </subcellularLocation>
</comment>
<feature type="compositionally biased region" description="Polar residues" evidence="5">
    <location>
        <begin position="67"/>
        <end position="82"/>
    </location>
</feature>
<dbReference type="AlphaFoldDB" id="A0A9P4RBL2"/>
<dbReference type="GO" id="GO:0005634">
    <property type="term" value="C:nucleus"/>
    <property type="evidence" value="ECO:0007669"/>
    <property type="project" value="UniProtKB-SubCell"/>
</dbReference>
<comment type="caution">
    <text evidence="7">The sequence shown here is derived from an EMBL/GenBank/DDBJ whole genome shotgun (WGS) entry which is preliminary data.</text>
</comment>
<dbReference type="PANTHER" id="PTHR46910">
    <property type="entry name" value="TRANSCRIPTION FACTOR PDR1"/>
    <property type="match status" value="1"/>
</dbReference>
<evidence type="ECO:0000256" key="5">
    <source>
        <dbReference type="SAM" id="MobiDB-lite"/>
    </source>
</evidence>
<sequence>MKLACLRCRHKKVKCDKGDPICHQCIVAKEECIYTERRKRPRVEQHAEASTLSRRLEFLERRINVSEQNDSTEIGNTVSPQHNAGAPHVSSPRSSSPPLERGKGTESWIYQLASDTRHNLQNHATPIDTPVTSTVDSAMSSLNDALVDLGNLRVRSDKYDARISVSSEEASACVEAFLDMLSSLVVPEIFTAVPELKILRAIPNIIDSPYVNIDPTIRVLYYNALYYGLIQLHGYAEPRAQGAYFKCLEAVPAWLKATQKGISRDGLDIHTAALTAWTAVNNFDYQLSWRFHCKCCDFLKQSGIDTLDLSPAKTQEEEKWRDRMRPIYWHVLQTDLLFRLFYMKPQLIKYAANHVKTPSLFFPANMHPTAAQVTFTIVWLRYTILTVEVITALEEHPSESHQALLVDEYSNKMEELMTDWNLIDLMNSPKQTPTFKWLCADHIMNMYASIIGVKRMAFRANSVGDIDKVTLNAARAVLSISIRFADPKAATATGLSSCFSHFKTLYPFCAIFSLYEHILACRNPDECEEDLKSLEDAGVMIKDACKINSNFVPISKTVDALNKASRTILESHRQQAQDSLESNQTSLNATGDWTSNTPQSSSFQQSQSTDVHQSFDGIAFPEVSLQELADFSFLQDLSMPPEASFEPIDFVRALENEVIGKSWHNTWWDMKGDLDEGLSGVPPVE</sequence>
<dbReference type="CDD" id="cd00067">
    <property type="entry name" value="GAL4"/>
    <property type="match status" value="1"/>
</dbReference>
<dbReference type="InterPro" id="IPR001138">
    <property type="entry name" value="Zn2Cys6_DnaBD"/>
</dbReference>
<dbReference type="Gene3D" id="4.10.240.10">
    <property type="entry name" value="Zn(2)-C6 fungal-type DNA-binding domain"/>
    <property type="match status" value="1"/>
</dbReference>
<feature type="compositionally biased region" description="Low complexity" evidence="5">
    <location>
        <begin position="599"/>
        <end position="608"/>
    </location>
</feature>
<dbReference type="InterPro" id="IPR036864">
    <property type="entry name" value="Zn2-C6_fun-type_DNA-bd_sf"/>
</dbReference>
<feature type="domain" description="Zn(2)-C6 fungal-type" evidence="6">
    <location>
        <begin position="4"/>
        <end position="34"/>
    </location>
</feature>
<dbReference type="SMART" id="SM00066">
    <property type="entry name" value="GAL4"/>
    <property type="match status" value="1"/>
</dbReference>
<dbReference type="GO" id="GO:0000981">
    <property type="term" value="F:DNA-binding transcription factor activity, RNA polymerase II-specific"/>
    <property type="evidence" value="ECO:0007669"/>
    <property type="project" value="InterPro"/>
</dbReference>
<evidence type="ECO:0000256" key="3">
    <source>
        <dbReference type="ARBA" id="ARBA00023125"/>
    </source>
</evidence>
<dbReference type="Pfam" id="PF00172">
    <property type="entry name" value="Zn_clus"/>
    <property type="match status" value="1"/>
</dbReference>
<feature type="region of interest" description="Disordered" evidence="5">
    <location>
        <begin position="67"/>
        <end position="103"/>
    </location>
</feature>
<dbReference type="OrthoDB" id="39175at2759"/>
<reference evidence="7" key="1">
    <citation type="journal article" date="2020" name="Stud. Mycol.">
        <title>101 Dothideomycetes genomes: a test case for predicting lifestyles and emergence of pathogens.</title>
        <authorList>
            <person name="Haridas S."/>
            <person name="Albert R."/>
            <person name="Binder M."/>
            <person name="Bloem J."/>
            <person name="Labutti K."/>
            <person name="Salamov A."/>
            <person name="Andreopoulos B."/>
            <person name="Baker S."/>
            <person name="Barry K."/>
            <person name="Bills G."/>
            <person name="Bluhm B."/>
            <person name="Cannon C."/>
            <person name="Castanera R."/>
            <person name="Culley D."/>
            <person name="Daum C."/>
            <person name="Ezra D."/>
            <person name="Gonzalez J."/>
            <person name="Henrissat B."/>
            <person name="Kuo A."/>
            <person name="Liang C."/>
            <person name="Lipzen A."/>
            <person name="Lutzoni F."/>
            <person name="Magnuson J."/>
            <person name="Mondo S."/>
            <person name="Nolan M."/>
            <person name="Ohm R."/>
            <person name="Pangilinan J."/>
            <person name="Park H.-J."/>
            <person name="Ramirez L."/>
            <person name="Alfaro M."/>
            <person name="Sun H."/>
            <person name="Tritt A."/>
            <person name="Yoshinaga Y."/>
            <person name="Zwiers L.-H."/>
            <person name="Turgeon B."/>
            <person name="Goodwin S."/>
            <person name="Spatafora J."/>
            <person name="Crous P."/>
            <person name="Grigoriev I."/>
        </authorList>
    </citation>
    <scope>NUCLEOTIDE SEQUENCE</scope>
    <source>
        <strain evidence="7">CBS 125425</strain>
    </source>
</reference>
<evidence type="ECO:0000313" key="8">
    <source>
        <dbReference type="Proteomes" id="UP000799444"/>
    </source>
</evidence>
<dbReference type="PROSITE" id="PS00463">
    <property type="entry name" value="ZN2_CY6_FUNGAL_1"/>
    <property type="match status" value="1"/>
</dbReference>
<dbReference type="SUPFAM" id="SSF57701">
    <property type="entry name" value="Zn2/Cys6 DNA-binding domain"/>
    <property type="match status" value="1"/>
</dbReference>
<gene>
    <name evidence="7" type="ORF">EJ04DRAFT_483631</name>
</gene>
<keyword evidence="4" id="KW-0539">Nucleus</keyword>
<dbReference type="GO" id="GO:0003677">
    <property type="term" value="F:DNA binding"/>
    <property type="evidence" value="ECO:0007669"/>
    <property type="project" value="UniProtKB-KW"/>
</dbReference>
<dbReference type="EMBL" id="ML996102">
    <property type="protein sequence ID" value="KAF2740046.1"/>
    <property type="molecule type" value="Genomic_DNA"/>
</dbReference>
<dbReference type="PANTHER" id="PTHR46910:SF3">
    <property type="entry name" value="HALOTOLERANCE PROTEIN 9-RELATED"/>
    <property type="match status" value="1"/>
</dbReference>
<evidence type="ECO:0000256" key="2">
    <source>
        <dbReference type="ARBA" id="ARBA00022723"/>
    </source>
</evidence>
<evidence type="ECO:0000259" key="6">
    <source>
        <dbReference type="PROSITE" id="PS50048"/>
    </source>
</evidence>
<feature type="compositionally biased region" description="Polar residues" evidence="5">
    <location>
        <begin position="576"/>
        <end position="598"/>
    </location>
</feature>
<evidence type="ECO:0000256" key="1">
    <source>
        <dbReference type="ARBA" id="ARBA00004123"/>
    </source>
</evidence>
<keyword evidence="8" id="KW-1185">Reference proteome</keyword>
<evidence type="ECO:0000256" key="4">
    <source>
        <dbReference type="ARBA" id="ARBA00023242"/>
    </source>
</evidence>
<dbReference type="InterPro" id="IPR050987">
    <property type="entry name" value="AtrR-like"/>
</dbReference>
<name>A0A9P4RBL2_9PLEO</name>
<dbReference type="PROSITE" id="PS50048">
    <property type="entry name" value="ZN2_CY6_FUNGAL_2"/>
    <property type="match status" value="1"/>
</dbReference>
<organism evidence="7 8">
    <name type="scientific">Polyplosphaeria fusca</name>
    <dbReference type="NCBI Taxonomy" id="682080"/>
    <lineage>
        <taxon>Eukaryota</taxon>
        <taxon>Fungi</taxon>
        <taxon>Dikarya</taxon>
        <taxon>Ascomycota</taxon>
        <taxon>Pezizomycotina</taxon>
        <taxon>Dothideomycetes</taxon>
        <taxon>Pleosporomycetidae</taxon>
        <taxon>Pleosporales</taxon>
        <taxon>Tetraplosphaeriaceae</taxon>
        <taxon>Polyplosphaeria</taxon>
    </lineage>
</organism>
<accession>A0A9P4RBL2</accession>
<proteinExistence type="predicted"/>
<dbReference type="Proteomes" id="UP000799444">
    <property type="component" value="Unassembled WGS sequence"/>
</dbReference>
<dbReference type="GO" id="GO:0008270">
    <property type="term" value="F:zinc ion binding"/>
    <property type="evidence" value="ECO:0007669"/>
    <property type="project" value="InterPro"/>
</dbReference>